<feature type="transmembrane region" description="Helical" evidence="10">
    <location>
        <begin position="84"/>
        <end position="104"/>
    </location>
</feature>
<evidence type="ECO:0000313" key="12">
    <source>
        <dbReference type="Proteomes" id="UP000050794"/>
    </source>
</evidence>
<dbReference type="PANTHER" id="PTHR24246">
    <property type="entry name" value="OLFACTORY RECEPTOR AND ADENOSINE RECEPTOR"/>
    <property type="match status" value="1"/>
</dbReference>
<dbReference type="EMBL" id="UYWY01019675">
    <property type="protein sequence ID" value="VDM38730.1"/>
    <property type="molecule type" value="Genomic_DNA"/>
</dbReference>
<keyword evidence="9" id="KW-0807">Transducer</keyword>
<keyword evidence="7" id="KW-0675">Receptor</keyword>
<evidence type="ECO:0000256" key="2">
    <source>
        <dbReference type="ARBA" id="ARBA00022475"/>
    </source>
</evidence>
<keyword evidence="8" id="KW-0325">Glycoprotein</keyword>
<proteinExistence type="predicted"/>
<name>A0A183UFY9_TOXCA</name>
<evidence type="ECO:0000256" key="8">
    <source>
        <dbReference type="ARBA" id="ARBA00023180"/>
    </source>
</evidence>
<feature type="transmembrane region" description="Helical" evidence="10">
    <location>
        <begin position="134"/>
        <end position="154"/>
    </location>
</feature>
<keyword evidence="2" id="KW-1003">Cell membrane</keyword>
<evidence type="ECO:0000256" key="6">
    <source>
        <dbReference type="ARBA" id="ARBA00023136"/>
    </source>
</evidence>
<dbReference type="SUPFAM" id="SSF81321">
    <property type="entry name" value="Family A G protein-coupled receptor-like"/>
    <property type="match status" value="1"/>
</dbReference>
<organism evidence="12 13">
    <name type="scientific">Toxocara canis</name>
    <name type="common">Canine roundworm</name>
    <dbReference type="NCBI Taxonomy" id="6265"/>
    <lineage>
        <taxon>Eukaryota</taxon>
        <taxon>Metazoa</taxon>
        <taxon>Ecdysozoa</taxon>
        <taxon>Nematoda</taxon>
        <taxon>Chromadorea</taxon>
        <taxon>Rhabditida</taxon>
        <taxon>Spirurina</taxon>
        <taxon>Ascaridomorpha</taxon>
        <taxon>Ascaridoidea</taxon>
        <taxon>Toxocaridae</taxon>
        <taxon>Toxocara</taxon>
    </lineage>
</organism>
<keyword evidence="6 10" id="KW-0472">Membrane</keyword>
<feature type="transmembrane region" description="Helical" evidence="10">
    <location>
        <begin position="175"/>
        <end position="196"/>
    </location>
</feature>
<dbReference type="SMART" id="SM01381">
    <property type="entry name" value="7TM_GPCR_Srsx"/>
    <property type="match status" value="1"/>
</dbReference>
<evidence type="ECO:0000313" key="11">
    <source>
        <dbReference type="EMBL" id="VDM38730.1"/>
    </source>
</evidence>
<accession>A0A183UFY9</accession>
<dbReference type="GO" id="GO:0004930">
    <property type="term" value="F:G protein-coupled receptor activity"/>
    <property type="evidence" value="ECO:0007669"/>
    <property type="project" value="UniProtKB-KW"/>
</dbReference>
<evidence type="ECO:0000256" key="10">
    <source>
        <dbReference type="SAM" id="Phobius"/>
    </source>
</evidence>
<evidence type="ECO:0000256" key="3">
    <source>
        <dbReference type="ARBA" id="ARBA00022692"/>
    </source>
</evidence>
<sequence length="277" mass="31665">MLSSSGEIGRLVRLPLIITSIFGNLAMLIVLLRYHSLRKYSSNMLIAQLGFADIILGIGLLIHGAQIEIYEALNIELSNRGACVLYSSMTILGMTMIQVTIIMADNMQLSMIRFIVNLLISLASYFGQFIHLPFYTNVEKCSSVLNALTMLVYWRKMRLSSRQRKNYVVIAQTTITLSYIVFWCVPSMLYLVAIVLGIRSGVFGDITLLLSIGSGFFASLNPFLFLWKHTEFREFFFRFYRLRRLKKQSSNVKTTVVPTSMTVVAFERHKSPFIRHK</sequence>
<keyword evidence="5" id="KW-0297">G-protein coupled receptor</keyword>
<feature type="transmembrane region" description="Helical" evidence="10">
    <location>
        <begin position="208"/>
        <end position="227"/>
    </location>
</feature>
<dbReference type="WBParaSite" id="TCNE_0000740901-mRNA-1">
    <property type="protein sequence ID" value="TCNE_0000740901-mRNA-1"/>
    <property type="gene ID" value="TCNE_0000740901"/>
</dbReference>
<evidence type="ECO:0000256" key="7">
    <source>
        <dbReference type="ARBA" id="ARBA00023170"/>
    </source>
</evidence>
<gene>
    <name evidence="11" type="ORF">TCNE_LOCUS7409</name>
</gene>
<comment type="subcellular location">
    <subcellularLocation>
        <location evidence="1">Cell membrane</location>
        <topology evidence="1">Multi-pass membrane protein</topology>
    </subcellularLocation>
</comment>
<evidence type="ECO:0000256" key="4">
    <source>
        <dbReference type="ARBA" id="ARBA00022989"/>
    </source>
</evidence>
<reference evidence="13" key="1">
    <citation type="submission" date="2016-06" db="UniProtKB">
        <authorList>
            <consortium name="WormBaseParasite"/>
        </authorList>
    </citation>
    <scope>IDENTIFICATION</scope>
</reference>
<protein>
    <submittedName>
        <fullName evidence="13">G_PROTEIN_RECEP_F1_2 domain-containing protein</fullName>
    </submittedName>
</protein>
<dbReference type="GO" id="GO:0005886">
    <property type="term" value="C:plasma membrane"/>
    <property type="evidence" value="ECO:0007669"/>
    <property type="project" value="UniProtKB-SubCell"/>
</dbReference>
<keyword evidence="4 10" id="KW-1133">Transmembrane helix</keyword>
<keyword evidence="12" id="KW-1185">Reference proteome</keyword>
<dbReference type="InterPro" id="IPR000276">
    <property type="entry name" value="GPCR_Rhodpsn"/>
</dbReference>
<feature type="transmembrane region" description="Helical" evidence="10">
    <location>
        <begin position="111"/>
        <end position="128"/>
    </location>
</feature>
<evidence type="ECO:0000313" key="13">
    <source>
        <dbReference type="WBParaSite" id="TCNE_0000740901-mRNA-1"/>
    </source>
</evidence>
<evidence type="ECO:0000256" key="5">
    <source>
        <dbReference type="ARBA" id="ARBA00023040"/>
    </source>
</evidence>
<evidence type="ECO:0000256" key="9">
    <source>
        <dbReference type="ARBA" id="ARBA00023224"/>
    </source>
</evidence>
<dbReference type="Proteomes" id="UP000050794">
    <property type="component" value="Unassembled WGS sequence"/>
</dbReference>
<feature type="transmembrane region" description="Helical" evidence="10">
    <location>
        <begin position="12"/>
        <end position="32"/>
    </location>
</feature>
<dbReference type="AlphaFoldDB" id="A0A183UFY9"/>
<evidence type="ECO:0000256" key="1">
    <source>
        <dbReference type="ARBA" id="ARBA00004651"/>
    </source>
</evidence>
<feature type="transmembrane region" description="Helical" evidence="10">
    <location>
        <begin position="44"/>
        <end position="64"/>
    </location>
</feature>
<reference evidence="11 12" key="2">
    <citation type="submission" date="2018-11" db="EMBL/GenBank/DDBJ databases">
        <authorList>
            <consortium name="Pathogen Informatics"/>
        </authorList>
    </citation>
    <scope>NUCLEOTIDE SEQUENCE [LARGE SCALE GENOMIC DNA]</scope>
</reference>
<dbReference type="PANTHER" id="PTHR24246:SF27">
    <property type="entry name" value="ADENOSINE RECEPTOR, ISOFORM A"/>
    <property type="match status" value="1"/>
</dbReference>
<dbReference type="Gene3D" id="1.20.1070.10">
    <property type="entry name" value="Rhodopsin 7-helix transmembrane proteins"/>
    <property type="match status" value="1"/>
</dbReference>
<keyword evidence="3 10" id="KW-0812">Transmembrane</keyword>